<dbReference type="SUPFAM" id="SSF49464">
    <property type="entry name" value="Carboxypeptidase regulatory domain-like"/>
    <property type="match status" value="1"/>
</dbReference>
<evidence type="ECO:0000256" key="1">
    <source>
        <dbReference type="ARBA" id="ARBA00004442"/>
    </source>
</evidence>
<proteinExistence type="predicted"/>
<accession>A0A3E5B256</accession>
<protein>
    <submittedName>
        <fullName evidence="5">TonB-dependent receptor</fullName>
    </submittedName>
</protein>
<keyword evidence="5" id="KW-0675">Receptor</keyword>
<keyword evidence="2" id="KW-0472">Membrane</keyword>
<reference evidence="5 6" key="1">
    <citation type="submission" date="2018-08" db="EMBL/GenBank/DDBJ databases">
        <title>A genome reference for cultivated species of the human gut microbiota.</title>
        <authorList>
            <person name="Zou Y."/>
            <person name="Xue W."/>
            <person name="Luo G."/>
        </authorList>
    </citation>
    <scope>NUCLEOTIDE SEQUENCE [LARGE SCALE GENOMIC DNA]</scope>
    <source>
        <strain evidence="5 6">OM05-15BH</strain>
    </source>
</reference>
<dbReference type="InterPro" id="IPR008969">
    <property type="entry name" value="CarboxyPept-like_regulatory"/>
</dbReference>
<comment type="caution">
    <text evidence="5">The sequence shown here is derived from an EMBL/GenBank/DDBJ whole genome shotgun (WGS) entry which is preliminary data.</text>
</comment>
<feature type="chain" id="PRO_5017693164" evidence="4">
    <location>
        <begin position="23"/>
        <end position="846"/>
    </location>
</feature>
<feature type="signal peptide" evidence="4">
    <location>
        <begin position="1"/>
        <end position="22"/>
    </location>
</feature>
<comment type="subcellular location">
    <subcellularLocation>
        <location evidence="1">Cell outer membrane</location>
    </subcellularLocation>
</comment>
<dbReference type="Proteomes" id="UP000260983">
    <property type="component" value="Unassembled WGS sequence"/>
</dbReference>
<dbReference type="AlphaFoldDB" id="A0A3E5B256"/>
<evidence type="ECO:0000313" key="5">
    <source>
        <dbReference type="EMBL" id="RGN31629.1"/>
    </source>
</evidence>
<dbReference type="SUPFAM" id="SSF56935">
    <property type="entry name" value="Porins"/>
    <property type="match status" value="1"/>
</dbReference>
<sequence length="846" mass="96993">MNKVLHIISFLFFLCLSYSMQAQTLSGMVTDAESNQPLEAVMIGVMRGNTMIDYTLTDAKGYYSLTWKHNGTLQLSASLLGYKREVRNINAAGAQNFNLQSEAIVLKEVQIRPGRINTRKDTVRYDLAQFASSKDVHIKDVLKKLPGVDVDENGQVKYKGKAINHYFVEGMDVTGGRYNQINNNLDAKAVKTAEIMENYQSVKALKGKINSDEVALNLKLDPKARDQWIANATLGAGWSDDNNKPLWEGVLNALQLGKSKQSIYNYKTNNNGKDLSTEQMVLAGDAWQQIPLSTFLSQLGISAPLDKKRLLFNKTHTLNGNRMYKWNDDRSLRLQAGYTHDLIRQQRGNTQIYYQPTDTVRIDETYHYRLISDAANLELRYEDNNSRNYISNRFTVDGEINQGRSEELRQTIRTSQLNAGNFFNLIQNRESGTWEFLSATRYAYQPTSLLLEKGKSKFDQHSFYMDNSAAYLKKYNGFTQQYKAGVQGEWAAMEYNPAAQPADFNASNLSLYLTPYFQLNRGKWLSSLSLPLKAQRYFSQQRSFLFFNPSLYARYQLDYHWKFSFYGSLKRSAGDITDLYPGLYQTDYRTWRNGNGLFPTSTQQTYNLYGEYKNTVQEFFITASLTYSRSNRNTLLEQSVSEDAILYKRREQPNHTDSWTLSSTLSKGIYDWHLKTSLTILLSRSNGEQLTSLPGSDGNPQSLLQIYRYDYLKAEPKLIWSPTEIFEAEYHATLGYGGSKIGSNTRLTPLLDFVQRLRLTFSIGQVDLCLSGEHYRNDLGGGTHLNTVFADASLIYKTKKWRFEANLNNLFNKKKYAYTTYSATQSYTSRLNIRPREVMATVNYQF</sequence>
<name>A0A3E5B256_9BACE</name>
<keyword evidence="3" id="KW-0998">Cell outer membrane</keyword>
<dbReference type="Gene3D" id="2.40.170.20">
    <property type="entry name" value="TonB-dependent receptor, beta-barrel domain"/>
    <property type="match status" value="1"/>
</dbReference>
<dbReference type="InterPro" id="IPR036942">
    <property type="entry name" value="Beta-barrel_TonB_sf"/>
</dbReference>
<keyword evidence="4" id="KW-0732">Signal</keyword>
<organism evidence="5 6">
    <name type="scientific">Bacteroides oleiciplenus</name>
    <dbReference type="NCBI Taxonomy" id="626931"/>
    <lineage>
        <taxon>Bacteria</taxon>
        <taxon>Pseudomonadati</taxon>
        <taxon>Bacteroidota</taxon>
        <taxon>Bacteroidia</taxon>
        <taxon>Bacteroidales</taxon>
        <taxon>Bacteroidaceae</taxon>
        <taxon>Bacteroides</taxon>
    </lineage>
</organism>
<dbReference type="RefSeq" id="WP_117725348.1">
    <property type="nucleotide sequence ID" value="NZ_QSUL01000017.1"/>
</dbReference>
<dbReference type="Gene3D" id="2.60.40.1120">
    <property type="entry name" value="Carboxypeptidase-like, regulatory domain"/>
    <property type="match status" value="1"/>
</dbReference>
<dbReference type="GO" id="GO:0009279">
    <property type="term" value="C:cell outer membrane"/>
    <property type="evidence" value="ECO:0007669"/>
    <property type="project" value="UniProtKB-SubCell"/>
</dbReference>
<evidence type="ECO:0000256" key="2">
    <source>
        <dbReference type="ARBA" id="ARBA00023136"/>
    </source>
</evidence>
<gene>
    <name evidence="5" type="ORF">DXB65_20255</name>
</gene>
<dbReference type="Pfam" id="PF13715">
    <property type="entry name" value="CarbopepD_reg_2"/>
    <property type="match status" value="1"/>
</dbReference>
<evidence type="ECO:0000256" key="3">
    <source>
        <dbReference type="ARBA" id="ARBA00023237"/>
    </source>
</evidence>
<evidence type="ECO:0000313" key="6">
    <source>
        <dbReference type="Proteomes" id="UP000260983"/>
    </source>
</evidence>
<evidence type="ECO:0000256" key="4">
    <source>
        <dbReference type="SAM" id="SignalP"/>
    </source>
</evidence>
<dbReference type="EMBL" id="QSUL01000017">
    <property type="protein sequence ID" value="RGN31629.1"/>
    <property type="molecule type" value="Genomic_DNA"/>
</dbReference>